<dbReference type="CDD" id="cd06260">
    <property type="entry name" value="DUF820-like"/>
    <property type="match status" value="1"/>
</dbReference>
<keyword evidence="3" id="KW-0378">Hydrolase</keyword>
<proteinExistence type="predicted"/>
<dbReference type="Pfam" id="PF05685">
    <property type="entry name" value="Uma2"/>
    <property type="match status" value="1"/>
</dbReference>
<feature type="domain" description="Putative restriction endonuclease" evidence="2">
    <location>
        <begin position="60"/>
        <end position="208"/>
    </location>
</feature>
<dbReference type="InterPro" id="IPR008538">
    <property type="entry name" value="Uma2"/>
</dbReference>
<comment type="caution">
    <text evidence="3">The sequence shown here is derived from an EMBL/GenBank/DDBJ whole genome shotgun (WGS) entry which is preliminary data.</text>
</comment>
<dbReference type="PANTHER" id="PTHR35400">
    <property type="entry name" value="SLR1083 PROTEIN"/>
    <property type="match status" value="1"/>
</dbReference>
<evidence type="ECO:0000259" key="2">
    <source>
        <dbReference type="Pfam" id="PF05685"/>
    </source>
</evidence>
<keyword evidence="4" id="KW-1185">Reference proteome</keyword>
<dbReference type="InterPro" id="IPR011335">
    <property type="entry name" value="Restrct_endonuc-II-like"/>
</dbReference>
<feature type="compositionally biased region" description="Basic and acidic residues" evidence="1">
    <location>
        <begin position="20"/>
        <end position="47"/>
    </location>
</feature>
<dbReference type="Proteomes" id="UP000579153">
    <property type="component" value="Unassembled WGS sequence"/>
</dbReference>
<organism evidence="3 4">
    <name type="scientific">Nonomuraea jabiensis</name>
    <dbReference type="NCBI Taxonomy" id="882448"/>
    <lineage>
        <taxon>Bacteria</taxon>
        <taxon>Bacillati</taxon>
        <taxon>Actinomycetota</taxon>
        <taxon>Actinomycetes</taxon>
        <taxon>Streptosporangiales</taxon>
        <taxon>Streptosporangiaceae</taxon>
        <taxon>Nonomuraea</taxon>
    </lineage>
</organism>
<dbReference type="SUPFAM" id="SSF52980">
    <property type="entry name" value="Restriction endonuclease-like"/>
    <property type="match status" value="1"/>
</dbReference>
<keyword evidence="3" id="KW-0540">Nuclease</keyword>
<dbReference type="AlphaFoldDB" id="A0A7W9LIJ0"/>
<dbReference type="PANTHER" id="PTHR35400:SF3">
    <property type="entry name" value="SLL1072 PROTEIN"/>
    <property type="match status" value="1"/>
</dbReference>
<dbReference type="Gene3D" id="3.90.1570.10">
    <property type="entry name" value="tt1808, chain A"/>
    <property type="match status" value="1"/>
</dbReference>
<dbReference type="EMBL" id="JACHMB010000001">
    <property type="protein sequence ID" value="MBB5785097.1"/>
    <property type="molecule type" value="Genomic_DNA"/>
</dbReference>
<evidence type="ECO:0000256" key="1">
    <source>
        <dbReference type="SAM" id="MobiDB-lite"/>
    </source>
</evidence>
<dbReference type="GO" id="GO:0004519">
    <property type="term" value="F:endonuclease activity"/>
    <property type="evidence" value="ECO:0007669"/>
    <property type="project" value="UniProtKB-KW"/>
</dbReference>
<evidence type="ECO:0000313" key="4">
    <source>
        <dbReference type="Proteomes" id="UP000579153"/>
    </source>
</evidence>
<evidence type="ECO:0000313" key="3">
    <source>
        <dbReference type="EMBL" id="MBB5785097.1"/>
    </source>
</evidence>
<sequence>MVAMVEEELHTDAVEEEEHTDAVEQEHDSGSADEEGHADEAKQEPTRVRLPRTPSTARELFDALPPLPGFRVEVIEGKLIVSPMGTPEHTWMAVDLNNALSPLCKERGWRGAPGGLNVCIEGPRDSLIPDYVLTHPLCPRWGPGELLSSGVMMVAEIVSPSSVHTDREEKRRLYALGRVPVYLLIDPIADEPSVTAFSDIKDGVYQRMTRVIIGTPIALPSPVDFKLDTSIFMA</sequence>
<dbReference type="InterPro" id="IPR012296">
    <property type="entry name" value="Nuclease_put_TT1808"/>
</dbReference>
<dbReference type="RefSeq" id="WP_246555524.1">
    <property type="nucleotide sequence ID" value="NZ_JACHMB010000001.1"/>
</dbReference>
<accession>A0A7W9LIJ0</accession>
<gene>
    <name evidence="3" type="ORF">HD596_011853</name>
</gene>
<feature type="region of interest" description="Disordered" evidence="1">
    <location>
        <begin position="1"/>
        <end position="53"/>
    </location>
</feature>
<keyword evidence="3" id="KW-0255">Endonuclease</keyword>
<name>A0A7W9LIJ0_9ACTN</name>
<reference evidence="3 4" key="1">
    <citation type="submission" date="2020-08" db="EMBL/GenBank/DDBJ databases">
        <title>Sequencing the genomes of 1000 actinobacteria strains.</title>
        <authorList>
            <person name="Klenk H.-P."/>
        </authorList>
    </citation>
    <scope>NUCLEOTIDE SEQUENCE [LARGE SCALE GENOMIC DNA]</scope>
    <source>
        <strain evidence="3 4">DSM 45507</strain>
    </source>
</reference>
<protein>
    <submittedName>
        <fullName evidence="3">Uma2 family endonuclease</fullName>
    </submittedName>
</protein>